<dbReference type="OrthoDB" id="6377562at2759"/>
<dbReference type="AlphaFoldDB" id="A0A7T8HJA5"/>
<dbReference type="InterPro" id="IPR029526">
    <property type="entry name" value="PGBD"/>
</dbReference>
<dbReference type="Proteomes" id="UP000595437">
    <property type="component" value="Chromosome 8"/>
</dbReference>
<proteinExistence type="predicted"/>
<keyword evidence="3" id="KW-1185">Reference proteome</keyword>
<organism evidence="2 3">
    <name type="scientific">Caligus rogercresseyi</name>
    <name type="common">Sea louse</name>
    <dbReference type="NCBI Taxonomy" id="217165"/>
    <lineage>
        <taxon>Eukaryota</taxon>
        <taxon>Metazoa</taxon>
        <taxon>Ecdysozoa</taxon>
        <taxon>Arthropoda</taxon>
        <taxon>Crustacea</taxon>
        <taxon>Multicrustacea</taxon>
        <taxon>Hexanauplia</taxon>
        <taxon>Copepoda</taxon>
        <taxon>Siphonostomatoida</taxon>
        <taxon>Caligidae</taxon>
        <taxon>Caligus</taxon>
    </lineage>
</organism>
<name>A0A7T8HJA5_CALRO</name>
<dbReference type="EMBL" id="CP045897">
    <property type="protein sequence ID" value="QQP51078.1"/>
    <property type="molecule type" value="Genomic_DNA"/>
</dbReference>
<accession>A0A7T8HJA5</accession>
<dbReference type="Pfam" id="PF13843">
    <property type="entry name" value="DDE_Tnp_1_7"/>
    <property type="match status" value="1"/>
</dbReference>
<evidence type="ECO:0000313" key="2">
    <source>
        <dbReference type="EMBL" id="QQP51078.1"/>
    </source>
</evidence>
<evidence type="ECO:0000259" key="1">
    <source>
        <dbReference type="Pfam" id="PF13843"/>
    </source>
</evidence>
<evidence type="ECO:0000313" key="3">
    <source>
        <dbReference type="Proteomes" id="UP000595437"/>
    </source>
</evidence>
<sequence>KKFMDIFVPTRAISHDESMIQYFGKHGCKQAIRNKPIPSDIKCGRNVRNQDTS</sequence>
<feature type="non-terminal residue" evidence="2">
    <location>
        <position position="1"/>
    </location>
</feature>
<reference evidence="3" key="1">
    <citation type="submission" date="2021-01" db="EMBL/GenBank/DDBJ databases">
        <title>Caligus Genome Assembly.</title>
        <authorList>
            <person name="Gallardo-Escarate C."/>
        </authorList>
    </citation>
    <scope>NUCLEOTIDE SEQUENCE [LARGE SCALE GENOMIC DNA]</scope>
</reference>
<gene>
    <name evidence="2" type="ORF">FKW44_012299</name>
</gene>
<protein>
    <recommendedName>
        <fullName evidence="1">PiggyBac transposable element-derived protein domain-containing protein</fullName>
    </recommendedName>
</protein>
<feature type="domain" description="PiggyBac transposable element-derived protein" evidence="1">
    <location>
        <begin position="1"/>
        <end position="43"/>
    </location>
</feature>